<keyword evidence="2" id="KW-1133">Transmembrane helix</keyword>
<dbReference type="PANTHER" id="PTHR43300:SF11">
    <property type="entry name" value="ACETYLTRANSFERASE RV3034C-RELATED"/>
    <property type="match status" value="1"/>
</dbReference>
<organism evidence="4 5">
    <name type="scientific">Amycolatopsis dendrobii</name>
    <dbReference type="NCBI Taxonomy" id="2760662"/>
    <lineage>
        <taxon>Bacteria</taxon>
        <taxon>Bacillati</taxon>
        <taxon>Actinomycetota</taxon>
        <taxon>Actinomycetes</taxon>
        <taxon>Pseudonocardiales</taxon>
        <taxon>Pseudonocardiaceae</taxon>
        <taxon>Amycolatopsis</taxon>
    </lineage>
</organism>
<feature type="transmembrane region" description="Helical" evidence="2">
    <location>
        <begin position="355"/>
        <end position="378"/>
    </location>
</feature>
<dbReference type="InterPro" id="IPR009081">
    <property type="entry name" value="PP-bd_ACP"/>
</dbReference>
<evidence type="ECO:0000313" key="5">
    <source>
        <dbReference type="Proteomes" id="UP000526734"/>
    </source>
</evidence>
<gene>
    <name evidence="4" type="ORF">H4281_30235</name>
</gene>
<feature type="region of interest" description="Disordered" evidence="1">
    <location>
        <begin position="822"/>
        <end position="878"/>
    </location>
</feature>
<dbReference type="InterPro" id="IPR050179">
    <property type="entry name" value="Trans_hexapeptide_repeat"/>
</dbReference>
<dbReference type="SUPFAM" id="SSF47336">
    <property type="entry name" value="ACP-like"/>
    <property type="match status" value="1"/>
</dbReference>
<accession>A0A7W3W364</accession>
<keyword evidence="5" id="KW-1185">Reference proteome</keyword>
<feature type="compositionally biased region" description="Basic and acidic residues" evidence="1">
    <location>
        <begin position="853"/>
        <end position="863"/>
    </location>
</feature>
<reference evidence="4 5" key="1">
    <citation type="submission" date="2020-08" db="EMBL/GenBank/DDBJ databases">
        <title>Amycolatopsis sp. nov. DR6-1 isolated from Dendrobium heterocarpum.</title>
        <authorList>
            <person name="Tedsree N."/>
            <person name="Kuncharoen N."/>
            <person name="Likhitwitayawuid K."/>
            <person name="Tanasupawat S."/>
        </authorList>
    </citation>
    <scope>NUCLEOTIDE SEQUENCE [LARGE SCALE GENOMIC DNA]</scope>
    <source>
        <strain evidence="4 5">DR6-1</strain>
    </source>
</reference>
<evidence type="ECO:0000259" key="3">
    <source>
        <dbReference type="PROSITE" id="PS50075"/>
    </source>
</evidence>
<dbReference type="Proteomes" id="UP000526734">
    <property type="component" value="Unassembled WGS sequence"/>
</dbReference>
<keyword evidence="2" id="KW-0472">Membrane</keyword>
<feature type="transmembrane region" description="Helical" evidence="2">
    <location>
        <begin position="615"/>
        <end position="637"/>
    </location>
</feature>
<dbReference type="RefSeq" id="WP_182894286.1">
    <property type="nucleotide sequence ID" value="NZ_JACGZW010000010.1"/>
</dbReference>
<dbReference type="AlphaFoldDB" id="A0A7W3W364"/>
<name>A0A7W3W364_9PSEU</name>
<dbReference type="InterPro" id="IPR036736">
    <property type="entry name" value="ACP-like_sf"/>
</dbReference>
<evidence type="ECO:0000313" key="4">
    <source>
        <dbReference type="EMBL" id="MBB1157442.1"/>
    </source>
</evidence>
<dbReference type="InterPro" id="IPR001451">
    <property type="entry name" value="Hexapep"/>
</dbReference>
<keyword evidence="2" id="KW-0812">Transmembrane</keyword>
<dbReference type="PANTHER" id="PTHR43300">
    <property type="entry name" value="ACETYLTRANSFERASE"/>
    <property type="match status" value="1"/>
</dbReference>
<protein>
    <submittedName>
        <fullName evidence="4">Peptide synthetase</fullName>
    </submittedName>
</protein>
<dbReference type="SUPFAM" id="SSF51161">
    <property type="entry name" value="Trimeric LpxA-like enzymes"/>
    <property type="match status" value="2"/>
</dbReference>
<dbReference type="InterPro" id="IPR011004">
    <property type="entry name" value="Trimer_LpxA-like_sf"/>
</dbReference>
<sequence>MDITESPVVRPCSPDETGRAFAEVMAELTGRDQVPVGSDFFADLGANSLMMAQFCARVRKRPELPSVSMRDVYRTPTPAGLAAAVAEPAESPAPAAQQPSPGPAGPPRRASPLEYLGCGVLQALLFAAYSLLAAEILGVGADWLIAGSGLATCYLRSVAFGAAVLLVGGTVPIALKWILVGRWTPREIRLWSLGYVRFWLVKTLVQRNPLLPFFSGSPLYSLYLRALGARIGRGVTALSAFVPVCTDLLTIGEGTVICKDTYFTTYRAEGGVLRTGPVDIGAHAYLGEMSVLDIDTRIGDGAELGHASALHPGQTVPDGETWHGSPAVPADVRYRRVEPRSCGSVRRAWFAVRQLLFAVLVAIPLSLGVLYLLLVAAPQLSPGLGLGSAELDFTAAGFYGKALVVSAILFAGVRLLSFAVSVAVPRLLNPLLKPGETYRFYGPRHAAHRVIRRLSNARFFKDVFGDSAAIVHYLRSVGCKVSKAEQTGSNFGQQEKFENPFLFATGAGTMVADGLSVLNAEYTSTSFRLSQVRVGAKNFLGNHIAYPAGAKTGDNCLLATKVLVPLDGPLRSNVGLLGSPSFEIPRSVDRDSQLGHPETPAEFRRALAAKTRHNTVSMLMFVLYQWLFFFGLILLAWASKIYYAQLGAWLLALDVAGMTIYSVAYFVAVERIAVLVRPQRPISCSIYDRRFWRHERFWKAASATEHIQLLNGTPFKALAWRLLGAEVGRRLFDDGCFIAEKTLVRLGNDVTLNAGSVVQCHSQEDGGFKMDRIAIGSDCTVGVNALVHYGVKMGRGSSLAANSFLMKGEEVPENACWGGNPAHEVRAGIPGQRSFARRQDAGEADPPSMPDESADRDGPDVARPRPAASQGKTHVDQT</sequence>
<dbReference type="Pfam" id="PF00550">
    <property type="entry name" value="PP-binding"/>
    <property type="match status" value="1"/>
</dbReference>
<dbReference type="EMBL" id="JACGZW010000010">
    <property type="protein sequence ID" value="MBB1157442.1"/>
    <property type="molecule type" value="Genomic_DNA"/>
</dbReference>
<dbReference type="PROSITE" id="PS50075">
    <property type="entry name" value="CARRIER"/>
    <property type="match status" value="1"/>
</dbReference>
<feature type="transmembrane region" description="Helical" evidence="2">
    <location>
        <begin position="649"/>
        <end position="669"/>
    </location>
</feature>
<evidence type="ECO:0000256" key="1">
    <source>
        <dbReference type="SAM" id="MobiDB-lite"/>
    </source>
</evidence>
<dbReference type="Gene3D" id="1.10.1200.10">
    <property type="entry name" value="ACP-like"/>
    <property type="match status" value="1"/>
</dbReference>
<dbReference type="InterPro" id="IPR012728">
    <property type="entry name" value="Pls/PosA_C"/>
</dbReference>
<feature type="compositionally biased region" description="Low complexity" evidence="1">
    <location>
        <begin position="84"/>
        <end position="99"/>
    </location>
</feature>
<feature type="transmembrane region" description="Helical" evidence="2">
    <location>
        <begin position="158"/>
        <end position="179"/>
    </location>
</feature>
<feature type="domain" description="Carrier" evidence="3">
    <location>
        <begin position="12"/>
        <end position="89"/>
    </location>
</feature>
<evidence type="ECO:0000256" key="2">
    <source>
        <dbReference type="SAM" id="Phobius"/>
    </source>
</evidence>
<dbReference type="Gene3D" id="2.160.10.10">
    <property type="entry name" value="Hexapeptide repeat proteins"/>
    <property type="match status" value="2"/>
</dbReference>
<dbReference type="Pfam" id="PF14602">
    <property type="entry name" value="Hexapep_2"/>
    <property type="match status" value="1"/>
</dbReference>
<feature type="transmembrane region" description="Helical" evidence="2">
    <location>
        <begin position="398"/>
        <end position="424"/>
    </location>
</feature>
<feature type="transmembrane region" description="Helical" evidence="2">
    <location>
        <begin position="115"/>
        <end position="138"/>
    </location>
</feature>
<feature type="region of interest" description="Disordered" evidence="1">
    <location>
        <begin position="84"/>
        <end position="108"/>
    </location>
</feature>
<dbReference type="NCBIfam" id="TIGR02353">
    <property type="entry name" value="NRPS_term_dom"/>
    <property type="match status" value="1"/>
</dbReference>
<comment type="caution">
    <text evidence="4">The sequence shown here is derived from an EMBL/GenBank/DDBJ whole genome shotgun (WGS) entry which is preliminary data.</text>
</comment>
<proteinExistence type="predicted"/>